<name>A0ABP5YXN7_9ACTN</name>
<evidence type="ECO:0008006" key="3">
    <source>
        <dbReference type="Google" id="ProtNLM"/>
    </source>
</evidence>
<reference evidence="2" key="1">
    <citation type="journal article" date="2019" name="Int. J. Syst. Evol. Microbiol.">
        <title>The Global Catalogue of Microorganisms (GCM) 10K type strain sequencing project: providing services to taxonomists for standard genome sequencing and annotation.</title>
        <authorList>
            <consortium name="The Broad Institute Genomics Platform"/>
            <consortium name="The Broad Institute Genome Sequencing Center for Infectious Disease"/>
            <person name="Wu L."/>
            <person name="Ma J."/>
        </authorList>
    </citation>
    <scope>NUCLEOTIDE SEQUENCE [LARGE SCALE GENOMIC DNA]</scope>
    <source>
        <strain evidence="2">JCM 6307</strain>
    </source>
</reference>
<dbReference type="Proteomes" id="UP001501358">
    <property type="component" value="Unassembled WGS sequence"/>
</dbReference>
<dbReference type="Gene3D" id="3.40.50.300">
    <property type="entry name" value="P-loop containing nucleotide triphosphate hydrolases"/>
    <property type="match status" value="1"/>
</dbReference>
<organism evidence="1 2">
    <name type="scientific">Streptomyces thermolineatus</name>
    <dbReference type="NCBI Taxonomy" id="44033"/>
    <lineage>
        <taxon>Bacteria</taxon>
        <taxon>Bacillati</taxon>
        <taxon>Actinomycetota</taxon>
        <taxon>Actinomycetes</taxon>
        <taxon>Kitasatosporales</taxon>
        <taxon>Streptomycetaceae</taxon>
        <taxon>Streptomyces</taxon>
    </lineage>
</organism>
<keyword evidence="2" id="KW-1185">Reference proteome</keyword>
<proteinExistence type="predicted"/>
<protein>
    <recommendedName>
        <fullName evidence="3">AAA domain-containing protein</fullName>
    </recommendedName>
</protein>
<dbReference type="Pfam" id="PF13238">
    <property type="entry name" value="AAA_18"/>
    <property type="match status" value="1"/>
</dbReference>
<dbReference type="InterPro" id="IPR027417">
    <property type="entry name" value="P-loop_NTPase"/>
</dbReference>
<gene>
    <name evidence="1" type="ORF">GCM10010406_26260</name>
</gene>
<evidence type="ECO:0000313" key="1">
    <source>
        <dbReference type="EMBL" id="GAA2488804.1"/>
    </source>
</evidence>
<comment type="caution">
    <text evidence="1">The sequence shown here is derived from an EMBL/GenBank/DDBJ whole genome shotgun (WGS) entry which is preliminary data.</text>
</comment>
<evidence type="ECO:0000313" key="2">
    <source>
        <dbReference type="Proteomes" id="UP001501358"/>
    </source>
</evidence>
<sequence>MLGMADVDVLVICGAAGVGKTSTAHEVSALLGRSGIAHATVDADELDRMHPWPVPGLPAFEPARTNLAALWSTYLGLGHTRLVLCGVFADLRQELAWIADAVPRAAFTVVRLTASPQVLAQRVRRREIGSGTEDQLERSTAQSEAIAAADPGGTLVVDTTGLTVEQVADRVVGLWPAARTAGRSRRRPPVTPGP</sequence>
<dbReference type="SUPFAM" id="SSF52540">
    <property type="entry name" value="P-loop containing nucleoside triphosphate hydrolases"/>
    <property type="match status" value="1"/>
</dbReference>
<dbReference type="EMBL" id="BAAATA010000012">
    <property type="protein sequence ID" value="GAA2488804.1"/>
    <property type="molecule type" value="Genomic_DNA"/>
</dbReference>
<accession>A0ABP5YXN7</accession>